<evidence type="ECO:0000313" key="2">
    <source>
        <dbReference type="EMBL" id="GBP67460.1"/>
    </source>
</evidence>
<accession>A0A4C1XWC9</accession>
<dbReference type="EMBL" id="BGZK01000984">
    <property type="protein sequence ID" value="GBP67460.1"/>
    <property type="molecule type" value="Genomic_DNA"/>
</dbReference>
<comment type="caution">
    <text evidence="2">The sequence shown here is derived from an EMBL/GenBank/DDBJ whole genome shotgun (WGS) entry which is preliminary data.</text>
</comment>
<evidence type="ECO:0000313" key="3">
    <source>
        <dbReference type="Proteomes" id="UP000299102"/>
    </source>
</evidence>
<feature type="compositionally biased region" description="Basic and acidic residues" evidence="1">
    <location>
        <begin position="79"/>
        <end position="88"/>
    </location>
</feature>
<feature type="compositionally biased region" description="Low complexity" evidence="1">
    <location>
        <begin position="61"/>
        <end position="70"/>
    </location>
</feature>
<feature type="region of interest" description="Disordered" evidence="1">
    <location>
        <begin position="24"/>
        <end position="105"/>
    </location>
</feature>
<dbReference type="AlphaFoldDB" id="A0A4C1XWC9"/>
<reference evidence="2 3" key="1">
    <citation type="journal article" date="2019" name="Commun. Biol.">
        <title>The bagworm genome reveals a unique fibroin gene that provides high tensile strength.</title>
        <authorList>
            <person name="Kono N."/>
            <person name="Nakamura H."/>
            <person name="Ohtoshi R."/>
            <person name="Tomita M."/>
            <person name="Numata K."/>
            <person name="Arakawa K."/>
        </authorList>
    </citation>
    <scope>NUCLEOTIDE SEQUENCE [LARGE SCALE GENOMIC DNA]</scope>
</reference>
<proteinExistence type="predicted"/>
<gene>
    <name evidence="2" type="ORF">EVAR_49354_1</name>
</gene>
<sequence length="160" mass="17786">MRQARTTPVHYLELLEHRIEVSTRIKSRQRAGPAAGRRLHKPRESPPSGVGDPDGRIFVHRASPLAARPAALRRARSHVIAERPDTRSRPSSRTNGHIRAPPTTRAERFRATVRLPEKAFKSVEQYQYIPPQSIHLRPKCVCAPLTAVSVATTMTAGPTA</sequence>
<dbReference type="Proteomes" id="UP000299102">
    <property type="component" value="Unassembled WGS sequence"/>
</dbReference>
<keyword evidence="3" id="KW-1185">Reference proteome</keyword>
<organism evidence="2 3">
    <name type="scientific">Eumeta variegata</name>
    <name type="common">Bagworm moth</name>
    <name type="synonym">Eumeta japonica</name>
    <dbReference type="NCBI Taxonomy" id="151549"/>
    <lineage>
        <taxon>Eukaryota</taxon>
        <taxon>Metazoa</taxon>
        <taxon>Ecdysozoa</taxon>
        <taxon>Arthropoda</taxon>
        <taxon>Hexapoda</taxon>
        <taxon>Insecta</taxon>
        <taxon>Pterygota</taxon>
        <taxon>Neoptera</taxon>
        <taxon>Endopterygota</taxon>
        <taxon>Lepidoptera</taxon>
        <taxon>Glossata</taxon>
        <taxon>Ditrysia</taxon>
        <taxon>Tineoidea</taxon>
        <taxon>Psychidae</taxon>
        <taxon>Oiketicinae</taxon>
        <taxon>Eumeta</taxon>
    </lineage>
</organism>
<protein>
    <submittedName>
        <fullName evidence="2">Uncharacterized protein</fullName>
    </submittedName>
</protein>
<name>A0A4C1XWC9_EUMVA</name>
<evidence type="ECO:0000256" key="1">
    <source>
        <dbReference type="SAM" id="MobiDB-lite"/>
    </source>
</evidence>